<evidence type="ECO:0000259" key="1">
    <source>
        <dbReference type="Pfam" id="PF08123"/>
    </source>
</evidence>
<dbReference type="EMBL" id="HBFS01013503">
    <property type="protein sequence ID" value="CAD8915906.1"/>
    <property type="molecule type" value="Transcribed_RNA"/>
</dbReference>
<dbReference type="Gene3D" id="3.40.50.150">
    <property type="entry name" value="Vaccinia Virus protein VP39"/>
    <property type="match status" value="1"/>
</dbReference>
<dbReference type="Pfam" id="PF08123">
    <property type="entry name" value="DOT1"/>
    <property type="match status" value="1"/>
</dbReference>
<reference evidence="2" key="1">
    <citation type="submission" date="2021-01" db="EMBL/GenBank/DDBJ databases">
        <authorList>
            <person name="Corre E."/>
            <person name="Pelletier E."/>
            <person name="Niang G."/>
            <person name="Scheremetjew M."/>
            <person name="Finn R."/>
            <person name="Kale V."/>
            <person name="Holt S."/>
            <person name="Cochrane G."/>
            <person name="Meng A."/>
            <person name="Brown T."/>
            <person name="Cohen L."/>
        </authorList>
    </citation>
    <scope>NUCLEOTIDE SEQUENCE</scope>
    <source>
        <strain evidence="2">Ms1</strain>
    </source>
</reference>
<evidence type="ECO:0000313" key="2">
    <source>
        <dbReference type="EMBL" id="CAD8915906.1"/>
    </source>
</evidence>
<proteinExistence type="predicted"/>
<gene>
    <name evidence="2" type="ORF">BSP0115_LOCUS9163</name>
</gene>
<dbReference type="InterPro" id="IPR025789">
    <property type="entry name" value="DOT1_dom"/>
</dbReference>
<dbReference type="AlphaFoldDB" id="A0A7S1CCX5"/>
<dbReference type="SUPFAM" id="SSF53335">
    <property type="entry name" value="S-adenosyl-L-methionine-dependent methyltransferases"/>
    <property type="match status" value="1"/>
</dbReference>
<dbReference type="GO" id="GO:0031151">
    <property type="term" value="F:histone H3K79 methyltransferase activity"/>
    <property type="evidence" value="ECO:0007669"/>
    <property type="project" value="InterPro"/>
</dbReference>
<sequence>MGCSTSLAVDISAERRLHTFIDMLFDAYGKPTEQVGYTDGHYCLTKEDRDEAARCGSSLLYGEILAVGITKLLDTEHLHAARAQVLFDLGMGVGKLVMQAFLQYPNLKLIRGVELAYSRFKLAEEALLRLVSLQSDRFEVEERTPGEYIRVHTVGRRKRRALELRRGDMWAVRDVSSCDIIVMHTELTPPAFPKFRRLVRQMKRGGRFVTYQDLSKHWPYSPPPFRQLEANVDESDQFATSWSALKGHHLYCWEKTAEYDRVASGSGELDLEESKEAIGQ</sequence>
<organism evidence="2">
    <name type="scientific">Bicosoecida sp. CB-2014</name>
    <dbReference type="NCBI Taxonomy" id="1486930"/>
    <lineage>
        <taxon>Eukaryota</taxon>
        <taxon>Sar</taxon>
        <taxon>Stramenopiles</taxon>
        <taxon>Bigyra</taxon>
        <taxon>Opalozoa</taxon>
        <taxon>Bicosoecida</taxon>
    </lineage>
</organism>
<name>A0A7S1CCX5_9STRA</name>
<dbReference type="InterPro" id="IPR029063">
    <property type="entry name" value="SAM-dependent_MTases_sf"/>
</dbReference>
<protein>
    <recommendedName>
        <fullName evidence="1">DOT1 domain-containing protein</fullName>
    </recommendedName>
</protein>
<accession>A0A7S1CCX5</accession>
<feature type="domain" description="DOT1" evidence="1">
    <location>
        <begin position="55"/>
        <end position="126"/>
    </location>
</feature>